<evidence type="ECO:0000256" key="3">
    <source>
        <dbReference type="ARBA" id="ARBA00022485"/>
    </source>
</evidence>
<evidence type="ECO:0000256" key="4">
    <source>
        <dbReference type="ARBA" id="ARBA00022723"/>
    </source>
</evidence>
<reference evidence="12 13" key="1">
    <citation type="submission" date="2015-06" db="EMBL/GenBank/DDBJ databases">
        <title>Genome sequence of the organohalide-respiring Dehalogenimonas alkenigignens type strain (IP3-3T).</title>
        <authorList>
            <person name="Key T.A."/>
            <person name="Richmond D.P."/>
            <person name="Bowman K.S."/>
            <person name="Cho Y.-J."/>
            <person name="Chun J."/>
            <person name="da Costa M.S."/>
            <person name="Rainey F.A."/>
            <person name="Moe W.M."/>
        </authorList>
    </citation>
    <scope>NUCLEOTIDE SEQUENCE [LARGE SCALE GENOMIC DNA]</scope>
    <source>
        <strain evidence="12 13">IP3-3</strain>
    </source>
</reference>
<name>A0A0W0GK48_9CHLR</name>
<keyword evidence="3" id="KW-0004">4Fe-4S</keyword>
<evidence type="ECO:0000256" key="7">
    <source>
        <dbReference type="ARBA" id="ARBA00023014"/>
    </source>
</evidence>
<dbReference type="SUPFAM" id="SSF54862">
    <property type="entry name" value="4Fe-4S ferredoxins"/>
    <property type="match status" value="1"/>
</dbReference>
<evidence type="ECO:0000259" key="11">
    <source>
        <dbReference type="PROSITE" id="PS51379"/>
    </source>
</evidence>
<dbReference type="Proteomes" id="UP000053947">
    <property type="component" value="Unassembled WGS sequence"/>
</dbReference>
<evidence type="ECO:0000256" key="1">
    <source>
        <dbReference type="ARBA" id="ARBA00004236"/>
    </source>
</evidence>
<feature type="domain" description="4Fe-4S ferredoxin-type" evidence="11">
    <location>
        <begin position="385"/>
        <end position="417"/>
    </location>
</feature>
<keyword evidence="5" id="KW-0732">Signal</keyword>
<dbReference type="InterPro" id="IPR017900">
    <property type="entry name" value="4Fe4S_Fe_S_CS"/>
</dbReference>
<sequence>MMTIGRDRLAGEQTTSVQNYNQQIRKRVSMSLFHSTVSRRDFMKGLGLVGGIGGAAAVTPAFHDLDEVISAAESTRKRAWFVKEVDEPTVEIDWALVKRHHGGHSTQSAAVVARYPGLEAYNAMTKSGKSDADRMKDNEPGYRLRDAALGAANGGVFSGISLAGSPGAVGGVIPTCEADKFGRKKVQTPEQRGVPKWTGTPEEATKMLRAVMVFFGAANLGVGELDDHHKNFVGLTGDNIGTQYYPNIDKAPTTVTKPVVFADQPTFTWDQAKNITYVPNIPLWAVTYLIPQHQELNLRRPTVLGRTTQTRYRLRRETTTCTQDFITGIGYQSMADVPYRVLPSGPGIVLGGLGENARHSIMTLSPEVGAFGGYFDMLTDLELAPTKPIDAGMWRFCHSCGLCADLCPSGSITKKGEAEPSYEVRPSHITPKDPPLPGMRESGEWHKLGRKTYWTDMPGSQIYQRSVDTCNVCWGNCVFNGANGAMIHQVVKGTASITPLFNAFFAAMHEPMGYGMKHGEDVEEWWNMSLPSNGFSSTMMARHMGY</sequence>
<keyword evidence="4" id="KW-0479">Metal-binding</keyword>
<dbReference type="InterPro" id="IPR028894">
    <property type="entry name" value="RDH_dom"/>
</dbReference>
<dbReference type="PATRIC" id="fig|1217799.6.peg.1841"/>
<dbReference type="AlphaFoldDB" id="A0A0W0GK48"/>
<evidence type="ECO:0000256" key="10">
    <source>
        <dbReference type="SAM" id="MobiDB-lite"/>
    </source>
</evidence>
<evidence type="ECO:0000256" key="9">
    <source>
        <dbReference type="ARBA" id="ARBA00029374"/>
    </source>
</evidence>
<keyword evidence="6" id="KW-0408">Iron</keyword>
<gene>
    <name evidence="12" type="ORF">DEALK_17880</name>
</gene>
<dbReference type="NCBIfam" id="TIGR02486">
    <property type="entry name" value="RDH"/>
    <property type="match status" value="1"/>
</dbReference>
<keyword evidence="2" id="KW-1003">Cell membrane</keyword>
<accession>A0A0W0GK48</accession>
<dbReference type="GO" id="GO:0051539">
    <property type="term" value="F:4 iron, 4 sulfur cluster binding"/>
    <property type="evidence" value="ECO:0007669"/>
    <property type="project" value="UniProtKB-KW"/>
</dbReference>
<dbReference type="GO" id="GO:0046872">
    <property type="term" value="F:metal ion binding"/>
    <property type="evidence" value="ECO:0007669"/>
    <property type="project" value="UniProtKB-KW"/>
</dbReference>
<evidence type="ECO:0000256" key="8">
    <source>
        <dbReference type="ARBA" id="ARBA00023136"/>
    </source>
</evidence>
<evidence type="ECO:0000313" key="12">
    <source>
        <dbReference type="EMBL" id="KTB48941.1"/>
    </source>
</evidence>
<comment type="caution">
    <text evidence="12">The sequence shown here is derived from an EMBL/GenBank/DDBJ whole genome shotgun (WGS) entry which is preliminary data.</text>
</comment>
<keyword evidence="13" id="KW-1185">Reference proteome</keyword>
<comment type="subcellular location">
    <subcellularLocation>
        <location evidence="1">Cell membrane</location>
    </subcellularLocation>
</comment>
<comment type="cofactor">
    <cofactor evidence="9">
        <name>corrinoid</name>
        <dbReference type="ChEBI" id="CHEBI:33913"/>
    </cofactor>
</comment>
<dbReference type="PROSITE" id="PS51318">
    <property type="entry name" value="TAT"/>
    <property type="match status" value="1"/>
</dbReference>
<protein>
    <submittedName>
        <fullName evidence="12">Reductive dehalogenase</fullName>
    </submittedName>
</protein>
<keyword evidence="7" id="KW-0411">Iron-sulfur</keyword>
<feature type="region of interest" description="Disordered" evidence="10">
    <location>
        <begin position="418"/>
        <end position="439"/>
    </location>
</feature>
<dbReference type="NCBIfam" id="TIGR01409">
    <property type="entry name" value="TAT_signal_seq"/>
    <property type="match status" value="1"/>
</dbReference>
<evidence type="ECO:0000256" key="5">
    <source>
        <dbReference type="ARBA" id="ARBA00022729"/>
    </source>
</evidence>
<keyword evidence="8" id="KW-0472">Membrane</keyword>
<dbReference type="EMBL" id="LFDV01000002">
    <property type="protein sequence ID" value="KTB48941.1"/>
    <property type="molecule type" value="Genomic_DNA"/>
</dbReference>
<organism evidence="12 13">
    <name type="scientific">Dehalogenimonas alkenigignens</name>
    <dbReference type="NCBI Taxonomy" id="1217799"/>
    <lineage>
        <taxon>Bacteria</taxon>
        <taxon>Bacillati</taxon>
        <taxon>Chloroflexota</taxon>
        <taxon>Dehalococcoidia</taxon>
        <taxon>Dehalococcoidales</taxon>
        <taxon>Dehalococcoidaceae</taxon>
        <taxon>Dehalogenimonas</taxon>
    </lineage>
</organism>
<dbReference type="Pfam" id="PF13486">
    <property type="entry name" value="Dehalogenase"/>
    <property type="match status" value="1"/>
</dbReference>
<dbReference type="PROSITE" id="PS51379">
    <property type="entry name" value="4FE4S_FER_2"/>
    <property type="match status" value="1"/>
</dbReference>
<dbReference type="InterPro" id="IPR017896">
    <property type="entry name" value="4Fe4S_Fe-S-bd"/>
</dbReference>
<dbReference type="InterPro" id="IPR006311">
    <property type="entry name" value="TAT_signal"/>
</dbReference>
<dbReference type="GO" id="GO:0005886">
    <property type="term" value="C:plasma membrane"/>
    <property type="evidence" value="ECO:0007669"/>
    <property type="project" value="UniProtKB-SubCell"/>
</dbReference>
<dbReference type="InterPro" id="IPR019546">
    <property type="entry name" value="TAT_signal_bac_arc"/>
</dbReference>
<evidence type="ECO:0000256" key="6">
    <source>
        <dbReference type="ARBA" id="ARBA00023004"/>
    </source>
</evidence>
<evidence type="ECO:0000313" key="13">
    <source>
        <dbReference type="Proteomes" id="UP000053947"/>
    </source>
</evidence>
<proteinExistence type="predicted"/>
<evidence type="ECO:0000256" key="2">
    <source>
        <dbReference type="ARBA" id="ARBA00022475"/>
    </source>
</evidence>
<dbReference type="PROSITE" id="PS00198">
    <property type="entry name" value="4FE4S_FER_1"/>
    <property type="match status" value="1"/>
</dbReference>
<dbReference type="InterPro" id="IPR012832">
    <property type="entry name" value="RDH"/>
</dbReference>
<dbReference type="STRING" id="1217799.DEALK_17880"/>